<sequence>MGCCWHLAGPVLQPLQKARLSLFCQIERRLDTVRSMCHHSHKRVMACFQGQHGTDTERRYVSSGCDSGAVVLVSL</sequence>
<organism evidence="1 2">
    <name type="scientific">Ailuropoda melanoleuca</name>
    <name type="common">Giant panda</name>
    <dbReference type="NCBI Taxonomy" id="9646"/>
    <lineage>
        <taxon>Eukaryota</taxon>
        <taxon>Metazoa</taxon>
        <taxon>Chordata</taxon>
        <taxon>Craniata</taxon>
        <taxon>Vertebrata</taxon>
        <taxon>Euteleostomi</taxon>
        <taxon>Mammalia</taxon>
        <taxon>Eutheria</taxon>
        <taxon>Laurasiatheria</taxon>
        <taxon>Carnivora</taxon>
        <taxon>Caniformia</taxon>
        <taxon>Ursidae</taxon>
        <taxon>Ailuropoda</taxon>
    </lineage>
</organism>
<proteinExistence type="predicted"/>
<accession>A0A7N5JCC1</accession>
<dbReference type="GeneTree" id="ENSGT00990000207824"/>
<reference evidence="1" key="2">
    <citation type="submission" date="2025-08" db="UniProtKB">
        <authorList>
            <consortium name="Ensembl"/>
        </authorList>
    </citation>
    <scope>IDENTIFICATION</scope>
</reference>
<protein>
    <submittedName>
        <fullName evidence="1">Uncharacterized protein</fullName>
    </submittedName>
</protein>
<evidence type="ECO:0000313" key="1">
    <source>
        <dbReference type="Ensembl" id="ENSAMEP00000021484.1"/>
    </source>
</evidence>
<dbReference type="Ensembl" id="ENSAMET00000046092.1">
    <property type="protein sequence ID" value="ENSAMEP00000021484.1"/>
    <property type="gene ID" value="ENSAMEG00000028392.1"/>
</dbReference>
<dbReference type="Proteomes" id="UP000008912">
    <property type="component" value="Unassembled WGS sequence"/>
</dbReference>
<keyword evidence="2" id="KW-1185">Reference proteome</keyword>
<reference evidence="1" key="3">
    <citation type="submission" date="2025-09" db="UniProtKB">
        <authorList>
            <consortium name="Ensembl"/>
        </authorList>
    </citation>
    <scope>IDENTIFICATION</scope>
</reference>
<dbReference type="AlphaFoldDB" id="A0A7N5JCC1"/>
<dbReference type="InParanoid" id="A0A7N5JCC1"/>
<name>A0A7N5JCC1_AILME</name>
<reference evidence="1 2" key="1">
    <citation type="journal article" date="2010" name="Nature">
        <title>The sequence and de novo assembly of the giant panda genome.</title>
        <authorList>
            <person name="Li R."/>
            <person name="Fan W."/>
            <person name="Tian G."/>
            <person name="Zhu H."/>
            <person name="He L."/>
            <person name="Cai J."/>
            <person name="Huang Q."/>
            <person name="Cai Q."/>
            <person name="Li B."/>
            <person name="Bai Y."/>
            <person name="Zhang Z."/>
            <person name="Zhang Y."/>
            <person name="Wang W."/>
            <person name="Li J."/>
            <person name="Wei F."/>
            <person name="Li H."/>
            <person name="Jian M."/>
            <person name="Li J."/>
            <person name="Zhang Z."/>
            <person name="Nielsen R."/>
            <person name="Li D."/>
            <person name="Gu W."/>
            <person name="Yang Z."/>
            <person name="Xuan Z."/>
            <person name="Ryder O.A."/>
            <person name="Leung F.C."/>
            <person name="Zhou Y."/>
            <person name="Cao J."/>
            <person name="Sun X."/>
            <person name="Fu Y."/>
            <person name="Fang X."/>
            <person name="Guo X."/>
            <person name="Wang B."/>
            <person name="Hou R."/>
            <person name="Shen F."/>
            <person name="Mu B."/>
            <person name="Ni P."/>
            <person name="Lin R."/>
            <person name="Qian W."/>
            <person name="Wang G."/>
            <person name="Yu C."/>
            <person name="Nie W."/>
            <person name="Wang J."/>
            <person name="Wu Z."/>
            <person name="Liang H."/>
            <person name="Min J."/>
            <person name="Wu Q."/>
            <person name="Cheng S."/>
            <person name="Ruan J."/>
            <person name="Wang M."/>
            <person name="Shi Z."/>
            <person name="Wen M."/>
            <person name="Liu B."/>
            <person name="Ren X."/>
            <person name="Zheng H."/>
            <person name="Dong D."/>
            <person name="Cook K."/>
            <person name="Shan G."/>
            <person name="Zhang H."/>
            <person name="Kosiol C."/>
            <person name="Xie X."/>
            <person name="Lu Z."/>
            <person name="Zheng H."/>
            <person name="Li Y."/>
            <person name="Steiner C.C."/>
            <person name="Lam T.T."/>
            <person name="Lin S."/>
            <person name="Zhang Q."/>
            <person name="Li G."/>
            <person name="Tian J."/>
            <person name="Gong T."/>
            <person name="Liu H."/>
            <person name="Zhang D."/>
            <person name="Fang L."/>
            <person name="Ye C."/>
            <person name="Zhang J."/>
            <person name="Hu W."/>
            <person name="Xu A."/>
            <person name="Ren Y."/>
            <person name="Zhang G."/>
            <person name="Bruford M.W."/>
            <person name="Li Q."/>
            <person name="Ma L."/>
            <person name="Guo Y."/>
            <person name="An N."/>
            <person name="Hu Y."/>
            <person name="Zheng Y."/>
            <person name="Shi Y."/>
            <person name="Li Z."/>
            <person name="Liu Q."/>
            <person name="Chen Y."/>
            <person name="Zhao J."/>
            <person name="Qu N."/>
            <person name="Zhao S."/>
            <person name="Tian F."/>
            <person name="Wang X."/>
            <person name="Wang H."/>
            <person name="Xu L."/>
            <person name="Liu X."/>
            <person name="Vinar T."/>
            <person name="Wang Y."/>
            <person name="Lam T.W."/>
            <person name="Yiu S.M."/>
            <person name="Liu S."/>
            <person name="Zhang H."/>
            <person name="Li D."/>
            <person name="Huang Y."/>
            <person name="Wang X."/>
            <person name="Yang G."/>
            <person name="Jiang Z."/>
            <person name="Wang J."/>
            <person name="Qin N."/>
            <person name="Li L."/>
            <person name="Li J."/>
            <person name="Bolund L."/>
            <person name="Kristiansen K."/>
            <person name="Wong G.K."/>
            <person name="Olson M."/>
            <person name="Zhang X."/>
            <person name="Li S."/>
            <person name="Yang H."/>
            <person name="Wang J."/>
            <person name="Wang J."/>
        </authorList>
    </citation>
    <scope>NUCLEOTIDE SEQUENCE [LARGE SCALE GENOMIC DNA]</scope>
</reference>
<evidence type="ECO:0000313" key="2">
    <source>
        <dbReference type="Proteomes" id="UP000008912"/>
    </source>
</evidence>